<evidence type="ECO:0000256" key="1">
    <source>
        <dbReference type="SAM" id="SignalP"/>
    </source>
</evidence>
<dbReference type="AlphaFoldDB" id="A0AAV5TD36"/>
<dbReference type="Proteomes" id="UP001432027">
    <property type="component" value="Unassembled WGS sequence"/>
</dbReference>
<feature type="chain" id="PRO_5043910411" description="C6 domain-containing protein" evidence="1">
    <location>
        <begin position="21"/>
        <end position="219"/>
    </location>
</feature>
<evidence type="ECO:0008006" key="4">
    <source>
        <dbReference type="Google" id="ProtNLM"/>
    </source>
</evidence>
<sequence>MLASWLIFSLSIVISHCGSCEDWSQEDQINHECRACRDITVDDLANCPETSVCDETEPIRAAVLTASDTCRCQSLRCANKGWRLAVNGSIVDKVGCKKGQWFSSGVIASSFVCAKIPTDPGIPATPKPLICPKLEPANLPTCISDTGNGRCFEIPVIEEPTIRCPNTPPNTLYVRTKAGDHDHGNQELKCSATNKRWEWENGTPYEAAFVACINRMGGG</sequence>
<evidence type="ECO:0000313" key="3">
    <source>
        <dbReference type="Proteomes" id="UP001432027"/>
    </source>
</evidence>
<comment type="caution">
    <text evidence="2">The sequence shown here is derived from an EMBL/GenBank/DDBJ whole genome shotgun (WGS) entry which is preliminary data.</text>
</comment>
<keyword evidence="1" id="KW-0732">Signal</keyword>
<protein>
    <recommendedName>
        <fullName evidence="4">C6 domain-containing protein</fullName>
    </recommendedName>
</protein>
<reference evidence="2" key="1">
    <citation type="submission" date="2023-10" db="EMBL/GenBank/DDBJ databases">
        <title>Genome assembly of Pristionchus species.</title>
        <authorList>
            <person name="Yoshida K."/>
            <person name="Sommer R.J."/>
        </authorList>
    </citation>
    <scope>NUCLEOTIDE SEQUENCE</scope>
    <source>
        <strain evidence="2">RS0144</strain>
    </source>
</reference>
<gene>
    <name evidence="2" type="ORF">PENTCL1PPCAC_15260</name>
</gene>
<feature type="signal peptide" evidence="1">
    <location>
        <begin position="1"/>
        <end position="20"/>
    </location>
</feature>
<name>A0AAV5TD36_9BILA</name>
<keyword evidence="3" id="KW-1185">Reference proteome</keyword>
<proteinExistence type="predicted"/>
<evidence type="ECO:0000313" key="2">
    <source>
        <dbReference type="EMBL" id="GMS93085.1"/>
    </source>
</evidence>
<organism evidence="2 3">
    <name type="scientific">Pristionchus entomophagus</name>
    <dbReference type="NCBI Taxonomy" id="358040"/>
    <lineage>
        <taxon>Eukaryota</taxon>
        <taxon>Metazoa</taxon>
        <taxon>Ecdysozoa</taxon>
        <taxon>Nematoda</taxon>
        <taxon>Chromadorea</taxon>
        <taxon>Rhabditida</taxon>
        <taxon>Rhabditina</taxon>
        <taxon>Diplogasteromorpha</taxon>
        <taxon>Diplogasteroidea</taxon>
        <taxon>Neodiplogasteridae</taxon>
        <taxon>Pristionchus</taxon>
    </lineage>
</organism>
<accession>A0AAV5TD36</accession>
<dbReference type="EMBL" id="BTSX01000004">
    <property type="protein sequence ID" value="GMS93085.1"/>
    <property type="molecule type" value="Genomic_DNA"/>
</dbReference>